<comment type="function">
    <text evidence="7 8">DNA-dependent RNA polymerase catalyzes the transcription of DNA into RNA using the four ribonucleoside triphosphates as substrates. Specific core component of RNA polymerase III which synthesizes small RNAs, such as 5S rRNA and tRNAs.</text>
</comment>
<reference evidence="11" key="1">
    <citation type="submission" date="2021-06" db="EMBL/GenBank/DDBJ databases">
        <authorList>
            <person name="Kallberg Y."/>
            <person name="Tangrot J."/>
            <person name="Rosling A."/>
        </authorList>
    </citation>
    <scope>NUCLEOTIDE SEQUENCE</scope>
    <source>
        <strain evidence="11">CL551</strain>
    </source>
</reference>
<dbReference type="InterPro" id="IPR008806">
    <property type="entry name" value="RNA_pol_III_Rpc82_C"/>
</dbReference>
<accession>A0A9N9NXW3</accession>
<dbReference type="InterPro" id="IPR055207">
    <property type="entry name" value="POLR3C_WHD"/>
</dbReference>
<dbReference type="Pfam" id="PF05645">
    <property type="entry name" value="RNA_pol_Rpc82"/>
    <property type="match status" value="1"/>
</dbReference>
<dbReference type="InterPro" id="IPR036388">
    <property type="entry name" value="WH-like_DNA-bd_sf"/>
</dbReference>
<dbReference type="PANTHER" id="PTHR12949">
    <property type="entry name" value="RNA POLYMERASE III DNA DIRECTED -RELATED"/>
    <property type="match status" value="1"/>
</dbReference>
<comment type="similarity">
    <text evidence="8">Belongs to the RNA polymerase beta chain family.</text>
</comment>
<keyword evidence="12" id="KW-1185">Reference proteome</keyword>
<evidence type="ECO:0000256" key="7">
    <source>
        <dbReference type="ARBA" id="ARBA00025127"/>
    </source>
</evidence>
<dbReference type="OrthoDB" id="272392at2759"/>
<evidence type="ECO:0000256" key="6">
    <source>
        <dbReference type="ARBA" id="ARBA00023242"/>
    </source>
</evidence>
<evidence type="ECO:0000256" key="4">
    <source>
        <dbReference type="ARBA" id="ARBA00022478"/>
    </source>
</evidence>
<dbReference type="Gene3D" id="1.10.10.10">
    <property type="entry name" value="Winged helix-like DNA-binding domain superfamily/Winged helix DNA-binding domain"/>
    <property type="match status" value="2"/>
</dbReference>
<evidence type="ECO:0000256" key="8">
    <source>
        <dbReference type="RuleBase" id="RU367076"/>
    </source>
</evidence>
<organism evidence="11 12">
    <name type="scientific">Acaulospora morrowiae</name>
    <dbReference type="NCBI Taxonomy" id="94023"/>
    <lineage>
        <taxon>Eukaryota</taxon>
        <taxon>Fungi</taxon>
        <taxon>Fungi incertae sedis</taxon>
        <taxon>Mucoromycota</taxon>
        <taxon>Glomeromycotina</taxon>
        <taxon>Glomeromycetes</taxon>
        <taxon>Diversisporales</taxon>
        <taxon>Acaulosporaceae</taxon>
        <taxon>Acaulospora</taxon>
    </lineage>
</organism>
<dbReference type="Pfam" id="PF22536">
    <property type="entry name" value="WHD_POLR3C"/>
    <property type="match status" value="1"/>
</dbReference>
<feature type="domain" description="DNA-directed RNA polymerase III subunit RPC3 winged-helix" evidence="10">
    <location>
        <begin position="69"/>
        <end position="144"/>
    </location>
</feature>
<dbReference type="SUPFAM" id="SSF46785">
    <property type="entry name" value="Winged helix' DNA-binding domain"/>
    <property type="match status" value="1"/>
</dbReference>
<dbReference type="EMBL" id="CAJVPV010054914">
    <property type="protein sequence ID" value="CAG8783788.1"/>
    <property type="molecule type" value="Genomic_DNA"/>
</dbReference>
<comment type="subcellular location">
    <subcellularLocation>
        <location evidence="1 8">Nucleus</location>
    </subcellularLocation>
</comment>
<keyword evidence="4 8" id="KW-0240">DNA-directed RNA polymerase</keyword>
<evidence type="ECO:0000259" key="9">
    <source>
        <dbReference type="Pfam" id="PF05645"/>
    </source>
</evidence>
<feature type="non-terminal residue" evidence="11">
    <location>
        <position position="1"/>
    </location>
</feature>
<evidence type="ECO:0000256" key="3">
    <source>
        <dbReference type="ARBA" id="ARBA00016689"/>
    </source>
</evidence>
<gene>
    <name evidence="11" type="ORF">AMORRO_LOCUS17542</name>
</gene>
<dbReference type="Proteomes" id="UP000789342">
    <property type="component" value="Unassembled WGS sequence"/>
</dbReference>
<evidence type="ECO:0000313" key="12">
    <source>
        <dbReference type="Proteomes" id="UP000789342"/>
    </source>
</evidence>
<dbReference type="GO" id="GO:0006351">
    <property type="term" value="P:DNA-templated transcription"/>
    <property type="evidence" value="ECO:0007669"/>
    <property type="project" value="InterPro"/>
</dbReference>
<evidence type="ECO:0000256" key="1">
    <source>
        <dbReference type="ARBA" id="ARBA00004123"/>
    </source>
</evidence>
<evidence type="ECO:0000259" key="10">
    <source>
        <dbReference type="Pfam" id="PF22536"/>
    </source>
</evidence>
<dbReference type="GO" id="GO:0005666">
    <property type="term" value="C:RNA polymerase III complex"/>
    <property type="evidence" value="ECO:0007669"/>
    <property type="project" value="UniProtKB-UniRule"/>
</dbReference>
<protein>
    <recommendedName>
        <fullName evidence="3 8">DNA-directed RNA polymerase III subunit RPC3</fullName>
        <shortName evidence="8">RNA polymerase III subunit C3</shortName>
    </recommendedName>
</protein>
<keyword evidence="6 8" id="KW-0539">Nucleus</keyword>
<evidence type="ECO:0000313" key="11">
    <source>
        <dbReference type="EMBL" id="CAG8783788.1"/>
    </source>
</evidence>
<feature type="domain" description="RNA polymerase III Rpc82 C -terminal" evidence="9">
    <location>
        <begin position="18"/>
        <end position="63"/>
    </location>
</feature>
<evidence type="ECO:0000256" key="2">
    <source>
        <dbReference type="ARBA" id="ARBA00011206"/>
    </source>
</evidence>
<proteinExistence type="inferred from homology"/>
<name>A0A9N9NXW3_9GLOM</name>
<evidence type="ECO:0000256" key="5">
    <source>
        <dbReference type="ARBA" id="ARBA00023163"/>
    </source>
</evidence>
<dbReference type="InterPro" id="IPR036390">
    <property type="entry name" value="WH_DNA-bd_sf"/>
</dbReference>
<keyword evidence="5 8" id="KW-0804">Transcription</keyword>
<dbReference type="PANTHER" id="PTHR12949:SF0">
    <property type="entry name" value="DNA-DIRECTED RNA POLYMERASE III SUBUNIT RPC3"/>
    <property type="match status" value="1"/>
</dbReference>
<dbReference type="AlphaFoldDB" id="A0A9N9NXW3"/>
<feature type="non-terminal residue" evidence="11">
    <location>
        <position position="198"/>
    </location>
</feature>
<dbReference type="InterPro" id="IPR039748">
    <property type="entry name" value="RPC3"/>
</dbReference>
<comment type="subunit">
    <text evidence="2 8">Component of the RNA polymerase III (Pol III) complex consisting of 17 subunits.</text>
</comment>
<dbReference type="GO" id="GO:0003697">
    <property type="term" value="F:single-stranded DNA binding"/>
    <property type="evidence" value="ECO:0007669"/>
    <property type="project" value="UniProtKB-UniRule"/>
</dbReference>
<sequence>IPVDKNEMLTSQMKTERGKSTRDALVKQYLDCLTEDETNFLHKKDENLGGMYCINYQALCESLKQEIFEDIILEKYGIMGLRVMKVLNSKQKLSEKSITTFSLMSMSDVRQKLTELLNGGFVQIQEVPRSADRAPSRTYYLWYVDYSRCYEIILDNYYRTLANIHQVRFTQETMAATLLEKKENEEALRQLNNNAFIQ</sequence>
<comment type="caution">
    <text evidence="11">The sequence shown here is derived from an EMBL/GenBank/DDBJ whole genome shotgun (WGS) entry which is preliminary data.</text>
</comment>